<dbReference type="InterPro" id="IPR001810">
    <property type="entry name" value="F-box_dom"/>
</dbReference>
<feature type="domain" description="F-box" evidence="1">
    <location>
        <begin position="5"/>
        <end position="43"/>
    </location>
</feature>
<protein>
    <recommendedName>
        <fullName evidence="5">F-box domain-containing protein</fullName>
    </recommendedName>
</protein>
<feature type="domain" description="DUF38" evidence="2">
    <location>
        <begin position="134"/>
        <end position="199"/>
    </location>
</feature>
<reference evidence="3" key="1">
    <citation type="submission" date="2007-07" db="EMBL/GenBank/DDBJ databases">
        <title>PCAP assembly of the Caenorhabditis remanei genome.</title>
        <authorList>
            <consortium name="The Caenorhabditis remanei Sequencing Consortium"/>
            <person name="Wilson R.K."/>
        </authorList>
    </citation>
    <scope>NUCLEOTIDE SEQUENCE [LARGE SCALE GENOMIC DNA]</scope>
    <source>
        <strain evidence="3">PB4641</strain>
    </source>
</reference>
<dbReference type="InterPro" id="IPR002900">
    <property type="entry name" value="DUF38/FTH_CAE_spp"/>
</dbReference>
<dbReference type="GeneID" id="9809074"/>
<evidence type="ECO:0000313" key="4">
    <source>
        <dbReference type="Proteomes" id="UP000008281"/>
    </source>
</evidence>
<evidence type="ECO:0000259" key="1">
    <source>
        <dbReference type="Pfam" id="PF00646"/>
    </source>
</evidence>
<proteinExistence type="predicted"/>
<dbReference type="HOGENOM" id="CLU_030831_0_3_1"/>
<evidence type="ECO:0008006" key="5">
    <source>
        <dbReference type="Google" id="ProtNLM"/>
    </source>
</evidence>
<dbReference type="RefSeq" id="XP_003104633.2">
    <property type="nucleotide sequence ID" value="XM_003104585.2"/>
</dbReference>
<dbReference type="InterPro" id="IPR040161">
    <property type="entry name" value="FB224"/>
</dbReference>
<dbReference type="CTD" id="9809074"/>
<dbReference type="PANTHER" id="PTHR23015:SF4">
    <property type="entry name" value="DUF38 DOMAIN-CONTAINING PROTEIN-RELATED"/>
    <property type="match status" value="1"/>
</dbReference>
<dbReference type="KEGG" id="crq:GCK72_021375"/>
<dbReference type="EMBL" id="DS268444">
    <property type="protein sequence ID" value="EFP01786.1"/>
    <property type="molecule type" value="Genomic_DNA"/>
</dbReference>
<dbReference type="Pfam" id="PF01827">
    <property type="entry name" value="FTH"/>
    <property type="match status" value="1"/>
</dbReference>
<gene>
    <name evidence="3" type="ORF">CRE_23309</name>
</gene>
<dbReference type="PANTHER" id="PTHR23015">
    <property type="entry name" value="UNCHARACTERIZED C.ELEGANS PROTEIN"/>
    <property type="match status" value="1"/>
</dbReference>
<accession>E3MGN8</accession>
<sequence>MSPSFLEIPDVPMEMIMNYLDYTAIQSVRKTCWDLRNFIDDKKPGTGIEQILIYEMDHTAVTLEIIEPIPGQFISLDYKIGGVNRCKILGGTRNGWKNKIVENLNFLDAVFHDIKVALNSQKSIFKKVFVDGDTFFEKFEKCMKSQKPFATESIEIGGNCIEHARQIMQCTDPKYLKSIEYSNGTIRICETVKLESLKNIQNFSHFSMTSIQLENLDVETLRAIKENFLQFHEYDKDLFVHNPIRENLFIDAFGEAFETLEENEENRFFNVPGNKEKVLKVHNQYLACKFQFLEKCKVPEGYEILD</sequence>
<name>E3MGN8_CAERE</name>
<evidence type="ECO:0000259" key="2">
    <source>
        <dbReference type="Pfam" id="PF01827"/>
    </source>
</evidence>
<evidence type="ECO:0000313" key="3">
    <source>
        <dbReference type="EMBL" id="EFP01786.1"/>
    </source>
</evidence>
<keyword evidence="4" id="KW-1185">Reference proteome</keyword>
<dbReference type="AlphaFoldDB" id="E3MGN8"/>
<dbReference type="GO" id="GO:0045087">
    <property type="term" value="P:innate immune response"/>
    <property type="evidence" value="ECO:0007669"/>
    <property type="project" value="TreeGrafter"/>
</dbReference>
<dbReference type="Proteomes" id="UP000008281">
    <property type="component" value="Unassembled WGS sequence"/>
</dbReference>
<organism evidence="4">
    <name type="scientific">Caenorhabditis remanei</name>
    <name type="common">Caenorhabditis vulgaris</name>
    <dbReference type="NCBI Taxonomy" id="31234"/>
    <lineage>
        <taxon>Eukaryota</taxon>
        <taxon>Metazoa</taxon>
        <taxon>Ecdysozoa</taxon>
        <taxon>Nematoda</taxon>
        <taxon>Chromadorea</taxon>
        <taxon>Rhabditida</taxon>
        <taxon>Rhabditina</taxon>
        <taxon>Rhabditomorpha</taxon>
        <taxon>Rhabditoidea</taxon>
        <taxon>Rhabditidae</taxon>
        <taxon>Peloderinae</taxon>
        <taxon>Caenorhabditis</taxon>
    </lineage>
</organism>
<dbReference type="InParanoid" id="E3MGN8"/>
<dbReference type="Pfam" id="PF00646">
    <property type="entry name" value="F-box"/>
    <property type="match status" value="1"/>
</dbReference>